<dbReference type="GO" id="GO:0006417">
    <property type="term" value="P:regulation of translation"/>
    <property type="evidence" value="ECO:0007669"/>
    <property type="project" value="UniProtKB-KW"/>
</dbReference>
<dbReference type="InterPro" id="IPR003775">
    <property type="entry name" value="Flagellar_assembly_factor_FliW"/>
</dbReference>
<comment type="similarity">
    <text evidence="4">Belongs to the FliW family.</text>
</comment>
<dbReference type="OrthoDB" id="9801235at2"/>
<dbReference type="InterPro" id="IPR024046">
    <property type="entry name" value="Flagellar_assmbl_FliW_dom_sf"/>
</dbReference>
<dbReference type="EMBL" id="FOGV01000011">
    <property type="protein sequence ID" value="SES00008.1"/>
    <property type="molecule type" value="Genomic_DNA"/>
</dbReference>
<accession>A0A1H9TSJ1</accession>
<keyword evidence="3 4" id="KW-0810">Translation regulation</keyword>
<protein>
    <recommendedName>
        <fullName evidence="4">Flagellar assembly factor FliW</fullName>
    </recommendedName>
</protein>
<comment type="subcellular location">
    <subcellularLocation>
        <location evidence="4">Cytoplasm</location>
    </subcellularLocation>
</comment>
<dbReference type="GO" id="GO:0044780">
    <property type="term" value="P:bacterial-type flagellum assembly"/>
    <property type="evidence" value="ECO:0007669"/>
    <property type="project" value="UniProtKB-UniRule"/>
</dbReference>
<comment type="caution">
    <text evidence="6">The sequence shown here is derived from an EMBL/GenBank/DDBJ whole genome shotgun (WGS) entry which is preliminary data.</text>
</comment>
<sequence length="150" mass="16684">MHIETKYHGTVTVTNEQCLQFNNGIPSFEEEKTFALLPFGEEATPFYILQSTNEPGLAFVVMTPFTFFPDYEAKLSDQTVEDLAIADPAEVQLLVILTLKDTLQASTANLRGPIVVNTRTREAKQIALTETDYHTRHPLEAAQPAGQKGE</sequence>
<reference evidence="7" key="1">
    <citation type="submission" date="2016-10" db="EMBL/GenBank/DDBJ databases">
        <authorList>
            <person name="de Groot N.N."/>
        </authorList>
    </citation>
    <scope>NUCLEOTIDE SEQUENCE [LARGE SCALE GENOMIC DNA]</scope>
    <source>
        <strain evidence="7">10nlg</strain>
    </source>
</reference>
<evidence type="ECO:0000256" key="3">
    <source>
        <dbReference type="ARBA" id="ARBA00022845"/>
    </source>
</evidence>
<keyword evidence="6" id="KW-0966">Cell projection</keyword>
<evidence type="ECO:0000256" key="5">
    <source>
        <dbReference type="SAM" id="MobiDB-lite"/>
    </source>
</evidence>
<evidence type="ECO:0000313" key="6">
    <source>
        <dbReference type="EMBL" id="SES00008.1"/>
    </source>
</evidence>
<dbReference type="AlphaFoldDB" id="A0A1H9TSJ1"/>
<dbReference type="Gene3D" id="2.30.290.10">
    <property type="entry name" value="BH3618-like"/>
    <property type="match status" value="1"/>
</dbReference>
<dbReference type="PANTHER" id="PTHR39190:SF1">
    <property type="entry name" value="FLAGELLAR ASSEMBLY FACTOR FLIW"/>
    <property type="match status" value="1"/>
</dbReference>
<comment type="subunit">
    <text evidence="4">Interacts with translational regulator CsrA and flagellin(s).</text>
</comment>
<keyword evidence="7" id="KW-1185">Reference proteome</keyword>
<evidence type="ECO:0000313" key="7">
    <source>
        <dbReference type="Proteomes" id="UP000199318"/>
    </source>
</evidence>
<dbReference type="SUPFAM" id="SSF141457">
    <property type="entry name" value="BH3618-like"/>
    <property type="match status" value="1"/>
</dbReference>
<keyword evidence="4" id="KW-0143">Chaperone</keyword>
<keyword evidence="6" id="KW-0282">Flagellum</keyword>
<dbReference type="NCBIfam" id="NF009793">
    <property type="entry name" value="PRK13285.1-1"/>
    <property type="match status" value="1"/>
</dbReference>
<keyword evidence="6" id="KW-0969">Cilium</keyword>
<feature type="region of interest" description="Disordered" evidence="5">
    <location>
        <begin position="130"/>
        <end position="150"/>
    </location>
</feature>
<organism evidence="6 7">
    <name type="scientific">Salisediminibacterium halotolerans</name>
    <dbReference type="NCBI Taxonomy" id="517425"/>
    <lineage>
        <taxon>Bacteria</taxon>
        <taxon>Bacillati</taxon>
        <taxon>Bacillota</taxon>
        <taxon>Bacilli</taxon>
        <taxon>Bacillales</taxon>
        <taxon>Bacillaceae</taxon>
        <taxon>Salisediminibacterium</taxon>
    </lineage>
</organism>
<dbReference type="STRING" id="1464123.SAMN05444126_11110"/>
<name>A0A1H9TSJ1_9BACI</name>
<dbReference type="Proteomes" id="UP000199318">
    <property type="component" value="Unassembled WGS sequence"/>
</dbReference>
<dbReference type="HAMAP" id="MF_01185">
    <property type="entry name" value="FliW"/>
    <property type="match status" value="1"/>
</dbReference>
<dbReference type="PANTHER" id="PTHR39190">
    <property type="entry name" value="FLAGELLAR ASSEMBLY FACTOR FLIW"/>
    <property type="match status" value="1"/>
</dbReference>
<evidence type="ECO:0000256" key="2">
    <source>
        <dbReference type="ARBA" id="ARBA00022795"/>
    </source>
</evidence>
<keyword evidence="2 4" id="KW-1005">Bacterial flagellum biogenesis</keyword>
<dbReference type="RefSeq" id="WP_093072876.1">
    <property type="nucleotide sequence ID" value="NZ_FOGV01000011.1"/>
</dbReference>
<dbReference type="Pfam" id="PF02623">
    <property type="entry name" value="FliW"/>
    <property type="match status" value="1"/>
</dbReference>
<evidence type="ECO:0000256" key="1">
    <source>
        <dbReference type="ARBA" id="ARBA00022490"/>
    </source>
</evidence>
<comment type="function">
    <text evidence="4">Acts as an anti-CsrA protein, binds CsrA and prevents it from repressing translation of its target genes, one of which is flagellin. Binds to flagellin and participates in the assembly of the flagellum.</text>
</comment>
<proteinExistence type="inferred from homology"/>
<gene>
    <name evidence="4" type="primary">fliW</name>
    <name evidence="6" type="ORF">SAMN05444126_11110</name>
</gene>
<keyword evidence="1 4" id="KW-0963">Cytoplasm</keyword>
<evidence type="ECO:0000256" key="4">
    <source>
        <dbReference type="HAMAP-Rule" id="MF_01185"/>
    </source>
</evidence>
<dbReference type="GO" id="GO:0005737">
    <property type="term" value="C:cytoplasm"/>
    <property type="evidence" value="ECO:0007669"/>
    <property type="project" value="UniProtKB-SubCell"/>
</dbReference>